<dbReference type="Proteomes" id="UP001604277">
    <property type="component" value="Unassembled WGS sequence"/>
</dbReference>
<protein>
    <submittedName>
        <fullName evidence="2">Uncharacterized protein</fullName>
    </submittedName>
</protein>
<feature type="compositionally biased region" description="Basic and acidic residues" evidence="1">
    <location>
        <begin position="68"/>
        <end position="77"/>
    </location>
</feature>
<keyword evidence="3" id="KW-1185">Reference proteome</keyword>
<dbReference type="AlphaFoldDB" id="A0ABD1RZQ5"/>
<name>A0ABD1RZQ5_9LAMI</name>
<evidence type="ECO:0000313" key="3">
    <source>
        <dbReference type="Proteomes" id="UP001604277"/>
    </source>
</evidence>
<feature type="region of interest" description="Disordered" evidence="1">
    <location>
        <begin position="68"/>
        <end position="98"/>
    </location>
</feature>
<evidence type="ECO:0000313" key="2">
    <source>
        <dbReference type="EMBL" id="KAL2493941.1"/>
    </source>
</evidence>
<gene>
    <name evidence="2" type="ORF">Fot_37698</name>
</gene>
<organism evidence="2 3">
    <name type="scientific">Forsythia ovata</name>
    <dbReference type="NCBI Taxonomy" id="205694"/>
    <lineage>
        <taxon>Eukaryota</taxon>
        <taxon>Viridiplantae</taxon>
        <taxon>Streptophyta</taxon>
        <taxon>Embryophyta</taxon>
        <taxon>Tracheophyta</taxon>
        <taxon>Spermatophyta</taxon>
        <taxon>Magnoliopsida</taxon>
        <taxon>eudicotyledons</taxon>
        <taxon>Gunneridae</taxon>
        <taxon>Pentapetalae</taxon>
        <taxon>asterids</taxon>
        <taxon>lamiids</taxon>
        <taxon>Lamiales</taxon>
        <taxon>Oleaceae</taxon>
        <taxon>Forsythieae</taxon>
        <taxon>Forsythia</taxon>
    </lineage>
</organism>
<reference evidence="3" key="1">
    <citation type="submission" date="2024-07" db="EMBL/GenBank/DDBJ databases">
        <title>Two chromosome-level genome assemblies of Korean endemic species Abeliophyllum distichum and Forsythia ovata (Oleaceae).</title>
        <authorList>
            <person name="Jang H."/>
        </authorList>
    </citation>
    <scope>NUCLEOTIDE SEQUENCE [LARGE SCALE GENOMIC DNA]</scope>
</reference>
<proteinExistence type="predicted"/>
<comment type="caution">
    <text evidence="2">The sequence shown here is derived from an EMBL/GenBank/DDBJ whole genome shotgun (WGS) entry which is preliminary data.</text>
</comment>
<accession>A0ABD1RZQ5</accession>
<dbReference type="EMBL" id="JBFOLJ010000011">
    <property type="protein sequence ID" value="KAL2493941.1"/>
    <property type="molecule type" value="Genomic_DNA"/>
</dbReference>
<evidence type="ECO:0000256" key="1">
    <source>
        <dbReference type="SAM" id="MobiDB-lite"/>
    </source>
</evidence>
<sequence length="208" mass="23511">MVVPMDAVAACERQQWLWALPLCQVGSGSISDFFFLMEALQMESRAMEEQINGSSTFHVPGVEIVRDDDQPGDRHVVSDNQNAPSTEGCVTGVVPDPKSPTNDNVFEDDIVFSEEDLRKVDESTEKIRFSDQHMDAMFFFLRMFMKLGSGNGMKATSTDCNFDAKIRDIFDKFSKDLQCHFKTEFSDDKYSELSLKIFIGGPFNTTLR</sequence>